<dbReference type="Proteomes" id="UP001354989">
    <property type="component" value="Chromosome"/>
</dbReference>
<comment type="subunit">
    <text evidence="2">Homodimer.</text>
</comment>
<dbReference type="NCBIfam" id="TIGR01392">
    <property type="entry name" value="homoserO_Ac_trn"/>
    <property type="match status" value="1"/>
</dbReference>
<dbReference type="InterPro" id="IPR008220">
    <property type="entry name" value="HAT_MetX-like"/>
</dbReference>
<keyword evidence="2" id="KW-0012">Acyltransferase</keyword>
<accession>A0ABM7VAJ7</accession>
<keyword evidence="1 2" id="KW-0808">Transferase</keyword>
<comment type="catalytic activity">
    <reaction evidence="2">
        <text>L-homoserine + acetyl-CoA = O-acetyl-L-homoserine + CoA</text>
        <dbReference type="Rhea" id="RHEA:13701"/>
        <dbReference type="ChEBI" id="CHEBI:57287"/>
        <dbReference type="ChEBI" id="CHEBI:57288"/>
        <dbReference type="ChEBI" id="CHEBI:57476"/>
        <dbReference type="ChEBI" id="CHEBI:57716"/>
        <dbReference type="EC" id="2.3.1.31"/>
    </reaction>
</comment>
<dbReference type="InterPro" id="IPR029058">
    <property type="entry name" value="AB_hydrolase_fold"/>
</dbReference>
<keyword evidence="5" id="KW-1185">Reference proteome</keyword>
<protein>
    <recommendedName>
        <fullName evidence="2">Homoserine O-acetyltransferase</fullName>
        <shortName evidence="2">HAT</shortName>
        <ecNumber evidence="2">2.3.1.31</ecNumber>
    </recommendedName>
    <alternativeName>
        <fullName evidence="2">Homoserine transacetylase</fullName>
        <shortName evidence="2">HTA</shortName>
    </alternativeName>
</protein>
<feature type="binding site" evidence="2">
    <location>
        <position position="203"/>
    </location>
    <ligand>
        <name>substrate</name>
    </ligand>
</feature>
<comment type="subcellular location">
    <subcellularLocation>
        <location evidence="2">Cytoplasm</location>
    </subcellularLocation>
</comment>
<organism evidence="4 5">
    <name type="scientific">Persicobacter psychrovividus</name>
    <dbReference type="NCBI Taxonomy" id="387638"/>
    <lineage>
        <taxon>Bacteria</taxon>
        <taxon>Pseudomonadati</taxon>
        <taxon>Bacteroidota</taxon>
        <taxon>Cytophagia</taxon>
        <taxon>Cytophagales</taxon>
        <taxon>Persicobacteraceae</taxon>
        <taxon>Persicobacter</taxon>
    </lineage>
</organism>
<feature type="domain" description="AB hydrolase-1" evidence="3">
    <location>
        <begin position="42"/>
        <end position="324"/>
    </location>
</feature>
<comment type="similarity">
    <text evidence="2">Belongs to the AB hydrolase superfamily. MetX family.</text>
</comment>
<evidence type="ECO:0000313" key="5">
    <source>
        <dbReference type="Proteomes" id="UP001354989"/>
    </source>
</evidence>
<comment type="function">
    <text evidence="2">Transfers an acetyl group from acetyl-CoA to L-homoserine, forming acetyl-L-homoserine.</text>
</comment>
<dbReference type="PANTHER" id="PTHR32268">
    <property type="entry name" value="HOMOSERINE O-ACETYLTRANSFERASE"/>
    <property type="match status" value="1"/>
</dbReference>
<proteinExistence type="inferred from homology"/>
<feature type="active site" evidence="2">
    <location>
        <position position="291"/>
    </location>
</feature>
<dbReference type="PIRSF" id="PIRSF000443">
    <property type="entry name" value="Homoser_Ac_trans"/>
    <property type="match status" value="1"/>
</dbReference>
<keyword evidence="2" id="KW-0963">Cytoplasm</keyword>
<dbReference type="EMBL" id="AP025292">
    <property type="protein sequence ID" value="BDC97915.1"/>
    <property type="molecule type" value="Genomic_DNA"/>
</dbReference>
<comment type="pathway">
    <text evidence="2">Amino-acid biosynthesis; L-methionine biosynthesis via de novo pathway; O-acetyl-L-homoserine from L-homoserine: step 1/1.</text>
</comment>
<dbReference type="InterPro" id="IPR000073">
    <property type="entry name" value="AB_hydrolase_1"/>
</dbReference>
<name>A0ABM7VAJ7_9BACT</name>
<dbReference type="HAMAP" id="MF_00296">
    <property type="entry name" value="MetX_acyltransf"/>
    <property type="match status" value="1"/>
</dbReference>
<feature type="active site" evidence="2">
    <location>
        <position position="320"/>
    </location>
</feature>
<reference evidence="4 5" key="1">
    <citation type="submission" date="2021-12" db="EMBL/GenBank/DDBJ databases">
        <title>Genome sequencing of bacteria with rrn-lacking chromosome and rrn-plasmid.</title>
        <authorList>
            <person name="Anda M."/>
            <person name="Iwasaki W."/>
        </authorList>
    </citation>
    <scope>NUCLEOTIDE SEQUENCE [LARGE SCALE GENOMIC DNA]</scope>
    <source>
        <strain evidence="4 5">NBRC 101262</strain>
    </source>
</reference>
<feature type="active site" description="Nucleophile" evidence="2">
    <location>
        <position position="137"/>
    </location>
</feature>
<dbReference type="SUPFAM" id="SSF53474">
    <property type="entry name" value="alpha/beta-Hydrolases"/>
    <property type="match status" value="1"/>
</dbReference>
<dbReference type="PANTHER" id="PTHR32268:SF11">
    <property type="entry name" value="HOMOSERINE O-ACETYLTRANSFERASE"/>
    <property type="match status" value="1"/>
</dbReference>
<evidence type="ECO:0000256" key="1">
    <source>
        <dbReference type="ARBA" id="ARBA00022679"/>
    </source>
</evidence>
<dbReference type="Gene3D" id="3.40.50.1820">
    <property type="entry name" value="alpha/beta hydrolase"/>
    <property type="match status" value="1"/>
</dbReference>
<evidence type="ECO:0000256" key="2">
    <source>
        <dbReference type="HAMAP-Rule" id="MF_00296"/>
    </source>
</evidence>
<feature type="binding site" evidence="2">
    <location>
        <position position="321"/>
    </location>
    <ligand>
        <name>substrate</name>
    </ligand>
</feature>
<evidence type="ECO:0000259" key="3">
    <source>
        <dbReference type="Pfam" id="PF00561"/>
    </source>
</evidence>
<sequence>MTAQQHIFKYTKPFLTESGATLNSFELAYTTLGTLNATQDNVVWVCHAFSGNDNVLDWWPGLFGEGKLYDPARDFIVCANMLGSCYGSTGPLSTNTETGQPYFHDFPVLTNRDIIGAFDLLRADLGLKKIQQLIGCSLGGQQALEWTISRPEVIQNLICIGASAKHSPWGIAFNQTQRMAIEQDPSWQERQPEAGLSGLKTARAVAMLSYRNYQTYLATQQDPDDDKLENFRACSYQEYQGEKLVKRFNAFSYWYLSKAMDSQNIGRKRGTLEAVLSAINIPCLYIGLSSDILFPIEEQQFLAKHTPQAHYSEIDSLYGHDGFLIESVQLTEAITKYYESISVLKTK</sequence>
<dbReference type="Pfam" id="PF00561">
    <property type="entry name" value="Abhydrolase_1"/>
    <property type="match status" value="1"/>
</dbReference>
<evidence type="ECO:0000313" key="4">
    <source>
        <dbReference type="EMBL" id="BDC97915.1"/>
    </source>
</evidence>
<gene>
    <name evidence="4" type="primary">metX</name>
    <name evidence="2" type="synonym">metXA</name>
    <name evidence="4" type="ORF">PEPS_01960</name>
</gene>
<keyword evidence="2" id="KW-0486">Methionine biosynthesis</keyword>
<comment type="caution">
    <text evidence="2">Lacks conserved residue(s) required for the propagation of feature annotation.</text>
</comment>
<dbReference type="RefSeq" id="WP_338397416.1">
    <property type="nucleotide sequence ID" value="NZ_AP025292.1"/>
</dbReference>
<dbReference type="EC" id="2.3.1.31" evidence="2"/>
<keyword evidence="2" id="KW-0028">Amino-acid biosynthesis</keyword>